<keyword evidence="16" id="KW-1185">Reference proteome</keyword>
<evidence type="ECO:0000256" key="11">
    <source>
        <dbReference type="PIRNR" id="PIRNR003161"/>
    </source>
</evidence>
<comment type="subcellular location">
    <subcellularLocation>
        <location evidence="1 11">Bacterial flagellum basal body</location>
    </subcellularLocation>
    <subcellularLocation>
        <location evidence="2 11">Cell inner membrane</location>
        <topology evidence="2 11">Peripheral membrane protein</topology>
        <orientation evidence="2 11">Cytoplasmic side</orientation>
    </subcellularLocation>
</comment>
<sequence>MTEQRNAVVEAEKALDGVRKLDRAAILLMTLGENDAAEVLRNLGPKEVQRVGTAMSMLSEVSQSQVEGTMGLFMEEVGGKTSLGIGADAYIRNMLTQALGAEKASGLIDRILLGGNTTGLDTLKWMEPRAVADLIRNEHPQIQTIVIAYLDSDLSAEILTYFPEKVRLDILMRVAALDTVQPAALSELNAILERQFAASAGSQQQTLGGVKTAANIMNYLESSIEAEIMDGIKEIDEDLGNEIADLMFVFDNLVDVDDRGIQSLLREISTDMLKIALRGADQNLADKVFANMSKRAAELLKDDMEAMGPVRLSDVETAQKEILAIARRMADAGEIVLGGSGEQML</sequence>
<gene>
    <name evidence="15" type="ORF">YC6258_04303</name>
</gene>
<dbReference type="RefSeq" id="WP_044618369.1">
    <property type="nucleotide sequence ID" value="NZ_CP007142.1"/>
</dbReference>
<evidence type="ECO:0000256" key="1">
    <source>
        <dbReference type="ARBA" id="ARBA00004117"/>
    </source>
</evidence>
<keyword evidence="9 11" id="KW-0975">Bacterial flagellum</keyword>
<evidence type="ECO:0000259" key="13">
    <source>
        <dbReference type="Pfam" id="PF14841"/>
    </source>
</evidence>
<dbReference type="OrthoDB" id="9780302at2"/>
<dbReference type="Gene3D" id="1.10.220.30">
    <property type="match status" value="3"/>
</dbReference>
<dbReference type="GO" id="GO:0071973">
    <property type="term" value="P:bacterial-type flagellum-dependent cell motility"/>
    <property type="evidence" value="ECO:0007669"/>
    <property type="project" value="InterPro"/>
</dbReference>
<comment type="function">
    <text evidence="10 11">FliG is one of three proteins (FliG, FliN, FliM) that forms the rotor-mounted switch complex (C ring), located at the base of the basal body. This complex interacts with the CheY and CheZ chemotaxis proteins, in addition to contacting components of the motor that determine the direction of flagellar rotation.</text>
</comment>
<evidence type="ECO:0000256" key="10">
    <source>
        <dbReference type="ARBA" id="ARBA00025598"/>
    </source>
</evidence>
<dbReference type="Pfam" id="PF14841">
    <property type="entry name" value="FliG_M"/>
    <property type="match status" value="1"/>
</dbReference>
<dbReference type="KEGG" id="gsn:YC6258_04303"/>
<name>A0A0C5VNT7_9GAMM</name>
<accession>A0A0C5VNT7</accession>
<feature type="domain" description="Flagellar motor switch protein FliG C-terminal" evidence="12">
    <location>
        <begin position="231"/>
        <end position="337"/>
    </location>
</feature>
<evidence type="ECO:0000256" key="7">
    <source>
        <dbReference type="ARBA" id="ARBA00022779"/>
    </source>
</evidence>
<dbReference type="InterPro" id="IPR023087">
    <property type="entry name" value="Flg_Motor_Flig_C"/>
</dbReference>
<protein>
    <recommendedName>
        <fullName evidence="4 11">Flagellar motor switch protein FliG</fullName>
    </recommendedName>
</protein>
<evidence type="ECO:0000313" key="15">
    <source>
        <dbReference type="EMBL" id="AJQ96337.1"/>
    </source>
</evidence>
<dbReference type="AlphaFoldDB" id="A0A0C5VNT7"/>
<evidence type="ECO:0000256" key="8">
    <source>
        <dbReference type="ARBA" id="ARBA00023136"/>
    </source>
</evidence>
<keyword evidence="15" id="KW-0969">Cilium</keyword>
<dbReference type="FunFam" id="1.10.220.30:FF:000001">
    <property type="entry name" value="Flagellar motor switch protein FliG"/>
    <property type="match status" value="1"/>
</dbReference>
<dbReference type="GO" id="GO:0005886">
    <property type="term" value="C:plasma membrane"/>
    <property type="evidence" value="ECO:0007669"/>
    <property type="project" value="UniProtKB-SubCell"/>
</dbReference>
<keyword evidence="15" id="KW-0282">Flagellum</keyword>
<dbReference type="GO" id="GO:0003774">
    <property type="term" value="F:cytoskeletal motor activity"/>
    <property type="evidence" value="ECO:0007669"/>
    <property type="project" value="InterPro"/>
</dbReference>
<dbReference type="InterPro" id="IPR028263">
    <property type="entry name" value="FliG_N"/>
</dbReference>
<evidence type="ECO:0000256" key="5">
    <source>
        <dbReference type="ARBA" id="ARBA00022475"/>
    </source>
</evidence>
<dbReference type="PIRSF" id="PIRSF003161">
    <property type="entry name" value="FliG"/>
    <property type="match status" value="1"/>
</dbReference>
<dbReference type="PANTHER" id="PTHR30534:SF0">
    <property type="entry name" value="FLAGELLAR MOTOR SWITCH PROTEIN FLIG"/>
    <property type="match status" value="1"/>
</dbReference>
<feature type="domain" description="Flagellar motor switch protein FliG middle" evidence="13">
    <location>
        <begin position="128"/>
        <end position="200"/>
    </location>
</feature>
<dbReference type="GO" id="GO:0006935">
    <property type="term" value="P:chemotaxis"/>
    <property type="evidence" value="ECO:0007669"/>
    <property type="project" value="UniProtKB-KW"/>
</dbReference>
<evidence type="ECO:0000313" key="16">
    <source>
        <dbReference type="Proteomes" id="UP000032266"/>
    </source>
</evidence>
<evidence type="ECO:0000259" key="14">
    <source>
        <dbReference type="Pfam" id="PF14842"/>
    </source>
</evidence>
<dbReference type="HOGENOM" id="CLU_047835_2_0_6"/>
<dbReference type="PRINTS" id="PR00954">
    <property type="entry name" value="FLGMOTORFLIG"/>
</dbReference>
<dbReference type="STRING" id="1445510.YC6258_04303"/>
<dbReference type="SUPFAM" id="SSF48029">
    <property type="entry name" value="FliG"/>
    <property type="match status" value="2"/>
</dbReference>
<dbReference type="InterPro" id="IPR032779">
    <property type="entry name" value="FliG_M"/>
</dbReference>
<dbReference type="Proteomes" id="UP000032266">
    <property type="component" value="Chromosome"/>
</dbReference>
<keyword evidence="15" id="KW-0966">Cell projection</keyword>
<proteinExistence type="inferred from homology"/>
<dbReference type="GO" id="GO:0009425">
    <property type="term" value="C:bacterial-type flagellum basal body"/>
    <property type="evidence" value="ECO:0007669"/>
    <property type="project" value="UniProtKB-SubCell"/>
</dbReference>
<evidence type="ECO:0000259" key="12">
    <source>
        <dbReference type="Pfam" id="PF01706"/>
    </source>
</evidence>
<evidence type="ECO:0000256" key="9">
    <source>
        <dbReference type="ARBA" id="ARBA00023143"/>
    </source>
</evidence>
<comment type="similarity">
    <text evidence="3 11">Belongs to the FliG family.</text>
</comment>
<dbReference type="PANTHER" id="PTHR30534">
    <property type="entry name" value="FLAGELLAR MOTOR SWITCH PROTEIN FLIG"/>
    <property type="match status" value="1"/>
</dbReference>
<keyword evidence="5 11" id="KW-1003">Cell membrane</keyword>
<feature type="domain" description="Flagellar motor switch protein FliG N-terminal" evidence="14">
    <location>
        <begin position="20"/>
        <end position="118"/>
    </location>
</feature>
<dbReference type="Pfam" id="PF14842">
    <property type="entry name" value="FliG_N"/>
    <property type="match status" value="1"/>
</dbReference>
<dbReference type="InterPro" id="IPR000090">
    <property type="entry name" value="Flg_Motor_Flig"/>
</dbReference>
<dbReference type="InterPro" id="IPR011002">
    <property type="entry name" value="FliG_a-hlx"/>
</dbReference>
<keyword evidence="7 11" id="KW-0283">Flagellar rotation</keyword>
<keyword evidence="11" id="KW-0997">Cell inner membrane</keyword>
<evidence type="ECO:0000256" key="3">
    <source>
        <dbReference type="ARBA" id="ARBA00010299"/>
    </source>
</evidence>
<dbReference type="Pfam" id="PF01706">
    <property type="entry name" value="FliG_C"/>
    <property type="match status" value="1"/>
</dbReference>
<dbReference type="EMBL" id="CP007142">
    <property type="protein sequence ID" value="AJQ96337.1"/>
    <property type="molecule type" value="Genomic_DNA"/>
</dbReference>
<dbReference type="PATRIC" id="fig|1445510.3.peg.4270"/>
<evidence type="ECO:0000256" key="4">
    <source>
        <dbReference type="ARBA" id="ARBA00021870"/>
    </source>
</evidence>
<evidence type="ECO:0000256" key="2">
    <source>
        <dbReference type="ARBA" id="ARBA00004515"/>
    </source>
</evidence>
<dbReference type="NCBIfam" id="TIGR00207">
    <property type="entry name" value="fliG"/>
    <property type="match status" value="1"/>
</dbReference>
<keyword evidence="6 11" id="KW-0145">Chemotaxis</keyword>
<keyword evidence="8 11" id="KW-0472">Membrane</keyword>
<evidence type="ECO:0000256" key="6">
    <source>
        <dbReference type="ARBA" id="ARBA00022500"/>
    </source>
</evidence>
<reference evidence="15 16" key="1">
    <citation type="submission" date="2014-01" db="EMBL/GenBank/DDBJ databases">
        <title>Full genme sequencing of cellulolytic bacterium Gynuella sunshinyii YC6258T gen. nov., sp. nov.</title>
        <authorList>
            <person name="Khan H."/>
            <person name="Chung E.J."/>
            <person name="Chung Y.R."/>
        </authorList>
    </citation>
    <scope>NUCLEOTIDE SEQUENCE [LARGE SCALE GENOMIC DNA]</scope>
    <source>
        <strain evidence="15 16">YC6258</strain>
    </source>
</reference>
<organism evidence="15 16">
    <name type="scientific">Gynuella sunshinyii YC6258</name>
    <dbReference type="NCBI Taxonomy" id="1445510"/>
    <lineage>
        <taxon>Bacteria</taxon>
        <taxon>Pseudomonadati</taxon>
        <taxon>Pseudomonadota</taxon>
        <taxon>Gammaproteobacteria</taxon>
        <taxon>Oceanospirillales</taxon>
        <taxon>Saccharospirillaceae</taxon>
        <taxon>Gynuella</taxon>
    </lineage>
</organism>